<dbReference type="AlphaFoldDB" id="A0A1V9Y5A9"/>
<feature type="coiled-coil region" evidence="1">
    <location>
        <begin position="7"/>
        <end position="88"/>
    </location>
</feature>
<dbReference type="InterPro" id="IPR019152">
    <property type="entry name" value="DUF2046"/>
</dbReference>
<dbReference type="PANTHER" id="PTHR15276">
    <property type="entry name" value="H4 D10S170 PROTEIN-RELATED"/>
    <property type="match status" value="1"/>
</dbReference>
<dbReference type="OrthoDB" id="78858at2759"/>
<evidence type="ECO:0000313" key="3">
    <source>
        <dbReference type="EMBL" id="OQR80896.1"/>
    </source>
</evidence>
<evidence type="ECO:0000256" key="2">
    <source>
        <dbReference type="SAM" id="MobiDB-lite"/>
    </source>
</evidence>
<gene>
    <name evidence="3" type="ORF">ACHHYP_17074</name>
</gene>
<keyword evidence="1" id="KW-0175">Coiled coil</keyword>
<dbReference type="EMBL" id="JNBR01002861">
    <property type="protein sequence ID" value="OQR80896.1"/>
    <property type="molecule type" value="Genomic_DNA"/>
</dbReference>
<sequence>MDTASELALEKAKNQSLQEEVERLRKAVVNVTLLAEKEEEWMMNQFIRRMQPAKSIDKKQALELEAEMKRLRHEKVELGMRYEQEQEAVVNRLCRQLQVKEATILALVNDDPARQQALADRSRDVVSQLQRILATVLKEKRALEKQLAEVLDRRSADSTPVSSNEHDKIATLRQLLTQSQQASTAMLEQLRHMEQQPQAGHKRPRRSPLLGPLPARTWVQPSPTSAC</sequence>
<feature type="compositionally biased region" description="Low complexity" evidence="2">
    <location>
        <begin position="207"/>
        <end position="216"/>
    </location>
</feature>
<dbReference type="Pfam" id="PF09755">
    <property type="entry name" value="DUF2046"/>
    <property type="match status" value="1"/>
</dbReference>
<dbReference type="STRING" id="1202772.A0A1V9Y5A9"/>
<organism evidence="3 4">
    <name type="scientific">Achlya hypogyna</name>
    <name type="common">Oomycete</name>
    <name type="synonym">Protoachlya hypogyna</name>
    <dbReference type="NCBI Taxonomy" id="1202772"/>
    <lineage>
        <taxon>Eukaryota</taxon>
        <taxon>Sar</taxon>
        <taxon>Stramenopiles</taxon>
        <taxon>Oomycota</taxon>
        <taxon>Saprolegniomycetes</taxon>
        <taxon>Saprolegniales</taxon>
        <taxon>Achlyaceae</taxon>
        <taxon>Achlya</taxon>
    </lineage>
</organism>
<reference evidence="3 4" key="1">
    <citation type="journal article" date="2014" name="Genome Biol. Evol.">
        <title>The secreted proteins of Achlya hypogyna and Thraustotheca clavata identify the ancestral oomycete secretome and reveal gene acquisitions by horizontal gene transfer.</title>
        <authorList>
            <person name="Misner I."/>
            <person name="Blouin N."/>
            <person name="Leonard G."/>
            <person name="Richards T.A."/>
            <person name="Lane C.E."/>
        </authorList>
    </citation>
    <scope>NUCLEOTIDE SEQUENCE [LARGE SCALE GENOMIC DNA]</scope>
    <source>
        <strain evidence="3 4">ATCC 48635</strain>
    </source>
</reference>
<proteinExistence type="predicted"/>
<feature type="coiled-coil region" evidence="1">
    <location>
        <begin position="126"/>
        <end position="153"/>
    </location>
</feature>
<accession>A0A1V9Y5A9</accession>
<comment type="caution">
    <text evidence="3">The sequence shown here is derived from an EMBL/GenBank/DDBJ whole genome shotgun (WGS) entry which is preliminary data.</text>
</comment>
<evidence type="ECO:0000313" key="4">
    <source>
        <dbReference type="Proteomes" id="UP000243579"/>
    </source>
</evidence>
<feature type="region of interest" description="Disordered" evidence="2">
    <location>
        <begin position="193"/>
        <end position="227"/>
    </location>
</feature>
<evidence type="ECO:0000256" key="1">
    <source>
        <dbReference type="SAM" id="Coils"/>
    </source>
</evidence>
<dbReference type="PANTHER" id="PTHR15276:SF0">
    <property type="entry name" value="COILED-COIL DOMAIN-CONTAINING PROTEIN 6"/>
    <property type="match status" value="1"/>
</dbReference>
<dbReference type="Proteomes" id="UP000243579">
    <property type="component" value="Unassembled WGS sequence"/>
</dbReference>
<name>A0A1V9Y5A9_ACHHY</name>
<protein>
    <submittedName>
        <fullName evidence="3">Uncharacterized protein</fullName>
    </submittedName>
</protein>
<keyword evidence="4" id="KW-1185">Reference proteome</keyword>